<reference evidence="3" key="1">
    <citation type="journal article" date="2015" name="Nat. Genet.">
        <title>The genome and transcriptome of the zoonotic hookworm Ancylostoma ceylanicum identify infection-specific gene families.</title>
        <authorList>
            <person name="Schwarz E.M."/>
            <person name="Hu Y."/>
            <person name="Antoshechkin I."/>
            <person name="Miller M.M."/>
            <person name="Sternberg P.W."/>
            <person name="Aroian R.V."/>
        </authorList>
    </citation>
    <scope>NUCLEOTIDE SEQUENCE</scope>
    <source>
        <strain evidence="3">HY135</strain>
    </source>
</reference>
<sequence>MDRALPFLCILVLIAALSAVPLAVIDRFTPVALDPNEVPLHRFKRQWGWGMPVGGGFGNSWGYSSSSSFMTYNTGYNTGWWG</sequence>
<dbReference type="Proteomes" id="UP000024635">
    <property type="component" value="Unassembled WGS sequence"/>
</dbReference>
<evidence type="ECO:0000313" key="2">
    <source>
        <dbReference type="EMBL" id="EYC38031.1"/>
    </source>
</evidence>
<protein>
    <submittedName>
        <fullName evidence="2">Uncharacterized protein</fullName>
    </submittedName>
</protein>
<dbReference type="OrthoDB" id="10445818at2759"/>
<comment type="caution">
    <text evidence="2">The sequence shown here is derived from an EMBL/GenBank/DDBJ whole genome shotgun (WGS) entry which is preliminary data.</text>
</comment>
<feature type="signal peptide" evidence="1">
    <location>
        <begin position="1"/>
        <end position="19"/>
    </location>
</feature>
<evidence type="ECO:0000313" key="3">
    <source>
        <dbReference type="Proteomes" id="UP000024635"/>
    </source>
</evidence>
<accession>A0A016WEN0</accession>
<evidence type="ECO:0000256" key="1">
    <source>
        <dbReference type="SAM" id="SignalP"/>
    </source>
</evidence>
<name>A0A016WEN0_9BILA</name>
<dbReference type="AlphaFoldDB" id="A0A016WEN0"/>
<keyword evidence="1" id="KW-0732">Signal</keyword>
<gene>
    <name evidence="2" type="primary">Acey_s0748.g2025</name>
    <name evidence="2" type="ORF">Y032_0748g2025</name>
</gene>
<keyword evidence="3" id="KW-1185">Reference proteome</keyword>
<feature type="chain" id="PRO_5001494465" evidence="1">
    <location>
        <begin position="20"/>
        <end position="82"/>
    </location>
</feature>
<proteinExistence type="predicted"/>
<dbReference type="EMBL" id="JARK01000348">
    <property type="protein sequence ID" value="EYC38031.1"/>
    <property type="molecule type" value="Genomic_DNA"/>
</dbReference>
<organism evidence="2 3">
    <name type="scientific">Ancylostoma ceylanicum</name>
    <dbReference type="NCBI Taxonomy" id="53326"/>
    <lineage>
        <taxon>Eukaryota</taxon>
        <taxon>Metazoa</taxon>
        <taxon>Ecdysozoa</taxon>
        <taxon>Nematoda</taxon>
        <taxon>Chromadorea</taxon>
        <taxon>Rhabditida</taxon>
        <taxon>Rhabditina</taxon>
        <taxon>Rhabditomorpha</taxon>
        <taxon>Strongyloidea</taxon>
        <taxon>Ancylostomatidae</taxon>
        <taxon>Ancylostomatinae</taxon>
        <taxon>Ancylostoma</taxon>
    </lineage>
</organism>